<reference evidence="2 3" key="1">
    <citation type="submission" date="2024-02" db="EMBL/GenBank/DDBJ databases">
        <authorList>
            <person name="Chen Y."/>
            <person name="Shah S."/>
            <person name="Dougan E. K."/>
            <person name="Thang M."/>
            <person name="Chan C."/>
        </authorList>
    </citation>
    <scope>NUCLEOTIDE SEQUENCE [LARGE SCALE GENOMIC DNA]</scope>
</reference>
<feature type="compositionally biased region" description="Basic residues" evidence="1">
    <location>
        <begin position="63"/>
        <end position="75"/>
    </location>
</feature>
<evidence type="ECO:0000313" key="3">
    <source>
        <dbReference type="Proteomes" id="UP001642464"/>
    </source>
</evidence>
<comment type="caution">
    <text evidence="2">The sequence shown here is derived from an EMBL/GenBank/DDBJ whole genome shotgun (WGS) entry which is preliminary data.</text>
</comment>
<dbReference type="EMBL" id="CAXAMM010042696">
    <property type="protein sequence ID" value="CAK9106280.1"/>
    <property type="molecule type" value="Genomic_DNA"/>
</dbReference>
<name>A0ABP0S1S8_9DINO</name>
<evidence type="ECO:0000313" key="2">
    <source>
        <dbReference type="EMBL" id="CAK9106280.1"/>
    </source>
</evidence>
<protein>
    <submittedName>
        <fullName evidence="2">Uncharacterized protein</fullName>
    </submittedName>
</protein>
<feature type="region of interest" description="Disordered" evidence="1">
    <location>
        <begin position="202"/>
        <end position="229"/>
    </location>
</feature>
<proteinExistence type="predicted"/>
<evidence type="ECO:0000256" key="1">
    <source>
        <dbReference type="SAM" id="MobiDB-lite"/>
    </source>
</evidence>
<sequence length="229" mass="24167">MPLEAVDALSDDDKARVPAPDPPIPEPEKSSPSTSKGRGKGRGKGGGESKPEAKEVREPSSKPKAKSKGKAKAKGMPKPTGDSTKAKGEPKVKALKRPAASSTAGAPPMKRPATDPERVSASKGLYKNGVWGIKLNQKEVIRVKPHPDISEADLAEIAAAVKEELIRTKGDLAASKALHESMLNAAKLKAVPARKVEAPALQEEACEGEPMVEGEEEENLEHDAVEDID</sequence>
<feature type="region of interest" description="Disordered" evidence="1">
    <location>
        <begin position="1"/>
        <end position="121"/>
    </location>
</feature>
<dbReference type="Proteomes" id="UP001642464">
    <property type="component" value="Unassembled WGS sequence"/>
</dbReference>
<gene>
    <name evidence="2" type="ORF">SCF082_LOCUS49503</name>
</gene>
<keyword evidence="3" id="KW-1185">Reference proteome</keyword>
<feature type="compositionally biased region" description="Basic and acidic residues" evidence="1">
    <location>
        <begin position="45"/>
        <end position="61"/>
    </location>
</feature>
<organism evidence="2 3">
    <name type="scientific">Durusdinium trenchii</name>
    <dbReference type="NCBI Taxonomy" id="1381693"/>
    <lineage>
        <taxon>Eukaryota</taxon>
        <taxon>Sar</taxon>
        <taxon>Alveolata</taxon>
        <taxon>Dinophyceae</taxon>
        <taxon>Suessiales</taxon>
        <taxon>Symbiodiniaceae</taxon>
        <taxon>Durusdinium</taxon>
    </lineage>
</organism>
<accession>A0ABP0S1S8</accession>
<feature type="compositionally biased region" description="Acidic residues" evidence="1">
    <location>
        <begin position="204"/>
        <end position="220"/>
    </location>
</feature>